<dbReference type="Pfam" id="PF00069">
    <property type="entry name" value="Pkinase"/>
    <property type="match status" value="1"/>
</dbReference>
<evidence type="ECO:0000256" key="15">
    <source>
        <dbReference type="ARBA" id="ARBA00022989"/>
    </source>
</evidence>
<keyword evidence="25" id="KW-1185">Reference proteome</keyword>
<comment type="catalytic activity">
    <reaction evidence="20">
        <text>L-seryl-[protein] + ATP = O-phospho-L-seryl-[protein] + ADP + H(+)</text>
        <dbReference type="Rhea" id="RHEA:17989"/>
        <dbReference type="Rhea" id="RHEA-COMP:9863"/>
        <dbReference type="Rhea" id="RHEA-COMP:11604"/>
        <dbReference type="ChEBI" id="CHEBI:15378"/>
        <dbReference type="ChEBI" id="CHEBI:29999"/>
        <dbReference type="ChEBI" id="CHEBI:30616"/>
        <dbReference type="ChEBI" id="CHEBI:83421"/>
        <dbReference type="ChEBI" id="CHEBI:456216"/>
        <dbReference type="EC" id="2.7.11.1"/>
    </reaction>
</comment>
<dbReference type="InterPro" id="IPR000719">
    <property type="entry name" value="Prot_kinase_dom"/>
</dbReference>
<dbReference type="GO" id="GO:0005886">
    <property type="term" value="C:plasma membrane"/>
    <property type="evidence" value="ECO:0007669"/>
    <property type="project" value="UniProtKB-SubCell"/>
</dbReference>
<keyword evidence="12" id="KW-0547">Nucleotide-binding</keyword>
<keyword evidence="14" id="KW-0067">ATP-binding</keyword>
<dbReference type="Pfam" id="PF23598">
    <property type="entry name" value="LRR_14"/>
    <property type="match status" value="2"/>
</dbReference>
<comment type="subcellular location">
    <subcellularLocation>
        <location evidence="1">Cell membrane</location>
        <topology evidence="1">Single-pass membrane protein</topology>
    </subcellularLocation>
</comment>
<dbReference type="InterPro" id="IPR055414">
    <property type="entry name" value="LRR_R13L4/SHOC2-like"/>
</dbReference>
<keyword evidence="7" id="KW-0433">Leucine-rich repeat</keyword>
<dbReference type="InterPro" id="IPR001611">
    <property type="entry name" value="Leu-rich_rpt"/>
</dbReference>
<evidence type="ECO:0000256" key="10">
    <source>
        <dbReference type="ARBA" id="ARBA00022729"/>
    </source>
</evidence>
<keyword evidence="8" id="KW-0808">Transferase</keyword>
<dbReference type="OrthoDB" id="676979at2759"/>
<dbReference type="Gene3D" id="3.80.10.10">
    <property type="entry name" value="Ribonuclease Inhibitor"/>
    <property type="match status" value="4"/>
</dbReference>
<evidence type="ECO:0000256" key="4">
    <source>
        <dbReference type="ARBA" id="ARBA00022475"/>
    </source>
</evidence>
<feature type="signal peptide" evidence="22">
    <location>
        <begin position="1"/>
        <end position="22"/>
    </location>
</feature>
<evidence type="ECO:0000256" key="17">
    <source>
        <dbReference type="ARBA" id="ARBA00023170"/>
    </source>
</evidence>
<evidence type="ECO:0000256" key="12">
    <source>
        <dbReference type="ARBA" id="ARBA00022741"/>
    </source>
</evidence>
<dbReference type="FunFam" id="3.80.10.10:FF:000095">
    <property type="entry name" value="LRR receptor-like serine/threonine-protein kinase GSO1"/>
    <property type="match status" value="2"/>
</dbReference>
<keyword evidence="4" id="KW-1003">Cell membrane</keyword>
<dbReference type="PROSITE" id="PS50011">
    <property type="entry name" value="PROTEIN_KINASE_DOM"/>
    <property type="match status" value="1"/>
</dbReference>
<dbReference type="Gene3D" id="3.30.200.20">
    <property type="entry name" value="Phosphorylase Kinase, domain 1"/>
    <property type="match status" value="1"/>
</dbReference>
<dbReference type="SMART" id="SM00220">
    <property type="entry name" value="S_TKc"/>
    <property type="match status" value="1"/>
</dbReference>
<evidence type="ECO:0000256" key="7">
    <source>
        <dbReference type="ARBA" id="ARBA00022614"/>
    </source>
</evidence>
<dbReference type="InterPro" id="IPR013210">
    <property type="entry name" value="LRR_N_plant-typ"/>
</dbReference>
<name>A0A8S0V2B3_OLEEU</name>
<dbReference type="GO" id="GO:0033612">
    <property type="term" value="F:receptor serine/threonine kinase binding"/>
    <property type="evidence" value="ECO:0007669"/>
    <property type="project" value="TreeGrafter"/>
</dbReference>
<sequence length="1037" mass="114875">MRKNVMFTLLAILYLLMNIVSSINSSTDEYSLLAFKSQITFDPNKILTNNWSQGTSFCNWIGITCGRRHQRVRVLNLANMGIEATIAKEIGELSFLRSLIIRNNSFHGFIPSTIGNLSQLREIEMQENELNGPIPTSFGFLENLQTLNISYNGLTGNIPNMIFNLSSLIEISFVNNSLSGSLPMDICYNLQKLERLRVSGNQLSGDIPPSLGTCTNLELLSLSYNHFSGRIPMEIGNLSNLQVLYLGGNNLTDFSVNNLQGNIPQELGRLSNLKRLGLSINNLQGHIPDSIFNLSMLRILSLSENSLSGNLPSSIANGLPNLEVLYLGGNGLSGKIPASISNISKLTVLDLANNSLSGQVPMNLGNLQNLQILNLMGNKLTNDPSMLELDFLTSLQNCRKLKSIRVGLNSFHGILPKSLGNLSSSVESFEASFCGIKGIIPNEFGNMSNLFDLDIGGNKLTGTIPKILGQLRKLQKLRLDANKLQGSVPVNLCNLENLYYLDLSINQLSQQLPTCLGHLTFLREIYLDDNSLTSTIPSTLWSNKEIQILSFTNNLLNGSLAPEIGSIEGMRELYLSGNQFSGDIPSTIGQLLSLENLSLSNNRLHGPIPDSFGNLMSLKTLDLSKNKLNGVIPKSLEKLEYLKYFNVSFNELNGEIPNGGPFKYFTVDFFMGNRELCGASHFKVKPCEHNTTRISSKTRVLKYILPSIAVVFILAIAVVYLIRGHSRNRLLPALSTFAITVKRISYYEVLNATNKFSEENLIGEGSIGSVYKGTFSNGMIAAIKVFNLDLEGANQSFETECQMLCNIRHRNLVKVISSCSNLDLKALVLEYMPNGNLTKWLSSNNYFLNLAQRLEIMIDVASALEYLHHGYPSPIVHCDLKPSNILLDENMVAHVADFGIAKLFTKDQRISITKTLGTIGYMAPEYGSTGLVSTMADVYSYGIMLMETLTKKKPTDDMFVGEFTIRKWVHESFPDAIMQIVDVDLVNAAEDNIRAKESCLLIMELALECTTDLPEERLIAKDILTRLKKIKHNFVKA</sequence>
<dbReference type="Proteomes" id="UP000594638">
    <property type="component" value="Unassembled WGS sequence"/>
</dbReference>
<dbReference type="InterPro" id="IPR050647">
    <property type="entry name" value="Plant_LRR-RLKs"/>
</dbReference>
<evidence type="ECO:0000256" key="9">
    <source>
        <dbReference type="ARBA" id="ARBA00022692"/>
    </source>
</evidence>
<keyword evidence="17 24" id="KW-0675">Receptor</keyword>
<dbReference type="EC" id="2.7.11.1" evidence="3"/>
<dbReference type="InterPro" id="IPR011009">
    <property type="entry name" value="Kinase-like_dom_sf"/>
</dbReference>
<comment type="similarity">
    <text evidence="2">Belongs to the protein kinase superfamily. Ser/Thr protein kinase family.</text>
</comment>
<keyword evidence="9 21" id="KW-0812">Transmembrane</keyword>
<evidence type="ECO:0000313" key="24">
    <source>
        <dbReference type="EMBL" id="CAA3027670.1"/>
    </source>
</evidence>
<evidence type="ECO:0000256" key="22">
    <source>
        <dbReference type="SAM" id="SignalP"/>
    </source>
</evidence>
<dbReference type="EMBL" id="CACTIH010009215">
    <property type="protein sequence ID" value="CAA3027670.1"/>
    <property type="molecule type" value="Genomic_DNA"/>
</dbReference>
<keyword evidence="16 21" id="KW-0472">Membrane</keyword>
<evidence type="ECO:0000256" key="11">
    <source>
        <dbReference type="ARBA" id="ARBA00022737"/>
    </source>
</evidence>
<protein>
    <recommendedName>
        <fullName evidence="3">non-specific serine/threonine protein kinase</fullName>
        <ecNumber evidence="3">2.7.11.1</ecNumber>
    </recommendedName>
</protein>
<dbReference type="PROSITE" id="PS00108">
    <property type="entry name" value="PROTEIN_KINASE_ST"/>
    <property type="match status" value="1"/>
</dbReference>
<feature type="transmembrane region" description="Helical" evidence="21">
    <location>
        <begin position="703"/>
        <end position="722"/>
    </location>
</feature>
<keyword evidence="5" id="KW-0723">Serine/threonine-protein kinase</keyword>
<comment type="caution">
    <text evidence="24">The sequence shown here is derived from an EMBL/GenBank/DDBJ whole genome shotgun (WGS) entry which is preliminary data.</text>
</comment>
<dbReference type="SMART" id="SM00369">
    <property type="entry name" value="LRR_TYP"/>
    <property type="match status" value="11"/>
</dbReference>
<proteinExistence type="inferred from homology"/>
<dbReference type="InterPro" id="IPR032675">
    <property type="entry name" value="LRR_dom_sf"/>
</dbReference>
<keyword evidence="18" id="KW-0325">Glycoprotein</keyword>
<dbReference type="SUPFAM" id="SSF56112">
    <property type="entry name" value="Protein kinase-like (PK-like)"/>
    <property type="match status" value="1"/>
</dbReference>
<dbReference type="FunFam" id="3.80.10.10:FF:000383">
    <property type="entry name" value="Leucine-rich repeat receptor protein kinase EMS1"/>
    <property type="match status" value="1"/>
</dbReference>
<evidence type="ECO:0000256" key="20">
    <source>
        <dbReference type="ARBA" id="ARBA00048679"/>
    </source>
</evidence>
<evidence type="ECO:0000256" key="14">
    <source>
        <dbReference type="ARBA" id="ARBA00022840"/>
    </source>
</evidence>
<evidence type="ECO:0000256" key="5">
    <source>
        <dbReference type="ARBA" id="ARBA00022527"/>
    </source>
</evidence>
<accession>A0A8S0V2B3</accession>
<dbReference type="FunFam" id="1.10.510.10:FF:000358">
    <property type="entry name" value="Putative leucine-rich repeat receptor-like serine/threonine-protein kinase"/>
    <property type="match status" value="1"/>
</dbReference>
<dbReference type="AlphaFoldDB" id="A0A8S0V2B3"/>
<evidence type="ECO:0000256" key="3">
    <source>
        <dbReference type="ARBA" id="ARBA00012513"/>
    </source>
</evidence>
<dbReference type="Gene3D" id="1.10.510.10">
    <property type="entry name" value="Transferase(Phosphotransferase) domain 1"/>
    <property type="match status" value="1"/>
</dbReference>
<dbReference type="Gramene" id="OE9A013998T3">
    <property type="protein sequence ID" value="OE9A013998C3"/>
    <property type="gene ID" value="OE9A013998"/>
</dbReference>
<dbReference type="FunFam" id="3.30.200.20:FF:000661">
    <property type="entry name" value="Serine-threonine protein kinase plant-type"/>
    <property type="match status" value="1"/>
</dbReference>
<evidence type="ECO:0000259" key="23">
    <source>
        <dbReference type="PROSITE" id="PS50011"/>
    </source>
</evidence>
<evidence type="ECO:0000256" key="8">
    <source>
        <dbReference type="ARBA" id="ARBA00022679"/>
    </source>
</evidence>
<keyword evidence="11" id="KW-0677">Repeat</keyword>
<keyword evidence="6" id="KW-0597">Phosphoprotein</keyword>
<reference evidence="24 25" key="1">
    <citation type="submission" date="2019-12" db="EMBL/GenBank/DDBJ databases">
        <authorList>
            <person name="Alioto T."/>
            <person name="Alioto T."/>
            <person name="Gomez Garrido J."/>
        </authorList>
    </citation>
    <scope>NUCLEOTIDE SEQUENCE [LARGE SCALE GENOMIC DNA]</scope>
</reference>
<dbReference type="PROSITE" id="PS51450">
    <property type="entry name" value="LRR"/>
    <property type="match status" value="2"/>
</dbReference>
<dbReference type="SUPFAM" id="SSF52047">
    <property type="entry name" value="RNI-like"/>
    <property type="match status" value="1"/>
</dbReference>
<evidence type="ECO:0000256" key="19">
    <source>
        <dbReference type="ARBA" id="ARBA00047899"/>
    </source>
</evidence>
<keyword evidence="13" id="KW-0418">Kinase</keyword>
<evidence type="ECO:0000256" key="21">
    <source>
        <dbReference type="SAM" id="Phobius"/>
    </source>
</evidence>
<feature type="chain" id="PRO_5035896476" description="non-specific serine/threonine protein kinase" evidence="22">
    <location>
        <begin position="23"/>
        <end position="1037"/>
    </location>
</feature>
<dbReference type="GO" id="GO:0004674">
    <property type="term" value="F:protein serine/threonine kinase activity"/>
    <property type="evidence" value="ECO:0007669"/>
    <property type="project" value="UniProtKB-KW"/>
</dbReference>
<gene>
    <name evidence="24" type="ORF">OLEA9_A013998</name>
</gene>
<dbReference type="GO" id="GO:0005524">
    <property type="term" value="F:ATP binding"/>
    <property type="evidence" value="ECO:0007669"/>
    <property type="project" value="UniProtKB-KW"/>
</dbReference>
<dbReference type="GO" id="GO:0051707">
    <property type="term" value="P:response to other organism"/>
    <property type="evidence" value="ECO:0007669"/>
    <property type="project" value="UniProtKB-ARBA"/>
</dbReference>
<organism evidence="24 25">
    <name type="scientific">Olea europaea subsp. europaea</name>
    <dbReference type="NCBI Taxonomy" id="158383"/>
    <lineage>
        <taxon>Eukaryota</taxon>
        <taxon>Viridiplantae</taxon>
        <taxon>Streptophyta</taxon>
        <taxon>Embryophyta</taxon>
        <taxon>Tracheophyta</taxon>
        <taxon>Spermatophyta</taxon>
        <taxon>Magnoliopsida</taxon>
        <taxon>eudicotyledons</taxon>
        <taxon>Gunneridae</taxon>
        <taxon>Pentapetalae</taxon>
        <taxon>asterids</taxon>
        <taxon>lamiids</taxon>
        <taxon>Lamiales</taxon>
        <taxon>Oleaceae</taxon>
        <taxon>Oleeae</taxon>
        <taxon>Olea</taxon>
    </lineage>
</organism>
<evidence type="ECO:0000256" key="16">
    <source>
        <dbReference type="ARBA" id="ARBA00023136"/>
    </source>
</evidence>
<dbReference type="Pfam" id="PF08263">
    <property type="entry name" value="LRRNT_2"/>
    <property type="match status" value="1"/>
</dbReference>
<dbReference type="Pfam" id="PF13855">
    <property type="entry name" value="LRR_8"/>
    <property type="match status" value="1"/>
</dbReference>
<dbReference type="PANTHER" id="PTHR48056:SF73">
    <property type="entry name" value="LRR RECEPTOR-LIKE SERINE_THREONINE-PROTEIN KINASE EFR"/>
    <property type="match status" value="1"/>
</dbReference>
<dbReference type="Pfam" id="PF00560">
    <property type="entry name" value="LRR_1"/>
    <property type="match status" value="4"/>
</dbReference>
<dbReference type="SMART" id="SM00365">
    <property type="entry name" value="LRR_SD22"/>
    <property type="match status" value="6"/>
</dbReference>
<feature type="domain" description="Protein kinase" evidence="23">
    <location>
        <begin position="756"/>
        <end position="1035"/>
    </location>
</feature>
<evidence type="ECO:0000313" key="25">
    <source>
        <dbReference type="Proteomes" id="UP000594638"/>
    </source>
</evidence>
<dbReference type="SUPFAM" id="SSF52058">
    <property type="entry name" value="L domain-like"/>
    <property type="match status" value="1"/>
</dbReference>
<dbReference type="GO" id="GO:0006952">
    <property type="term" value="P:defense response"/>
    <property type="evidence" value="ECO:0007669"/>
    <property type="project" value="UniProtKB-ARBA"/>
</dbReference>
<evidence type="ECO:0000256" key="6">
    <source>
        <dbReference type="ARBA" id="ARBA00022553"/>
    </source>
</evidence>
<dbReference type="PRINTS" id="PR00019">
    <property type="entry name" value="LEURICHRPT"/>
</dbReference>
<keyword evidence="15 21" id="KW-1133">Transmembrane helix</keyword>
<dbReference type="PANTHER" id="PTHR48056">
    <property type="entry name" value="LRR RECEPTOR-LIKE SERINE/THREONINE-PROTEIN KINASE-RELATED"/>
    <property type="match status" value="1"/>
</dbReference>
<dbReference type="InterPro" id="IPR008271">
    <property type="entry name" value="Ser/Thr_kinase_AS"/>
</dbReference>
<dbReference type="InterPro" id="IPR003591">
    <property type="entry name" value="Leu-rich_rpt_typical-subtyp"/>
</dbReference>
<evidence type="ECO:0000256" key="2">
    <source>
        <dbReference type="ARBA" id="ARBA00008684"/>
    </source>
</evidence>
<keyword evidence="10 22" id="KW-0732">Signal</keyword>
<evidence type="ECO:0000256" key="18">
    <source>
        <dbReference type="ARBA" id="ARBA00023180"/>
    </source>
</evidence>
<evidence type="ECO:0000256" key="13">
    <source>
        <dbReference type="ARBA" id="ARBA00022777"/>
    </source>
</evidence>
<evidence type="ECO:0000256" key="1">
    <source>
        <dbReference type="ARBA" id="ARBA00004162"/>
    </source>
</evidence>
<comment type="catalytic activity">
    <reaction evidence="19">
        <text>L-threonyl-[protein] + ATP = O-phospho-L-threonyl-[protein] + ADP + H(+)</text>
        <dbReference type="Rhea" id="RHEA:46608"/>
        <dbReference type="Rhea" id="RHEA-COMP:11060"/>
        <dbReference type="Rhea" id="RHEA-COMP:11605"/>
        <dbReference type="ChEBI" id="CHEBI:15378"/>
        <dbReference type="ChEBI" id="CHEBI:30013"/>
        <dbReference type="ChEBI" id="CHEBI:30616"/>
        <dbReference type="ChEBI" id="CHEBI:61977"/>
        <dbReference type="ChEBI" id="CHEBI:456216"/>
        <dbReference type="EC" id="2.7.11.1"/>
    </reaction>
</comment>